<keyword evidence="5 9" id="KW-0812">Transmembrane</keyword>
<dbReference type="GO" id="GO:0046685">
    <property type="term" value="P:response to arsenic-containing substance"/>
    <property type="evidence" value="ECO:0007669"/>
    <property type="project" value="UniProtKB-KW"/>
</dbReference>
<dbReference type="InterPro" id="IPR004706">
    <property type="entry name" value="Arsenical-R_Acr3"/>
</dbReference>
<sequence length="405" mass="44535">MYDEEECTEKSALWADMSDDEKVEFHDLYDRECLSRCCPQLVLAEAEDSRDKKRLGLGLMDCFLPVWIILAMALGLILGNFVPNTHAVLTNATFVGVSLPIAIGLLVMMYPILCKVRYEDMLSMLTRREIIVNIFISVAINWIVAPLLMLGLAWAFLPDQQDLREGLIVVGLGRCIAMVLIWTRLAKGDSDLCAIIVAVNSLLQIVLISPMALLYLNVVSHSGDSHKIEFDIATKSVAVFLGIPLGAAVITRVCVRPFSPDFYDRKLMPSISPLSLLGLLFTIIIMFASQGKAVAENIIAVCRVAAPLITYFVIIFMTTFFIFLRTGHTYETTCTHAFTAASNNFELAIAICAAVFGVDSQQALASTIGPLIEVPVLVAFVLFAKLIKPKLHWADQSAAKPSITV</sequence>
<evidence type="ECO:0000313" key="12">
    <source>
        <dbReference type="Proteomes" id="UP000190274"/>
    </source>
</evidence>
<keyword evidence="3 9" id="KW-0813">Transport</keyword>
<organism evidence="11 12">
    <name type="scientific">Lachancea dasiensis</name>
    <dbReference type="NCBI Taxonomy" id="1072105"/>
    <lineage>
        <taxon>Eukaryota</taxon>
        <taxon>Fungi</taxon>
        <taxon>Dikarya</taxon>
        <taxon>Ascomycota</taxon>
        <taxon>Saccharomycotina</taxon>
        <taxon>Saccharomycetes</taxon>
        <taxon>Saccharomycetales</taxon>
        <taxon>Saccharomycetaceae</taxon>
        <taxon>Lachancea</taxon>
    </lineage>
</organism>
<comment type="similarity">
    <text evidence="2 9">Belongs to the arsenical resistance-3 (ACR3) (TC 2.A.59) family.</text>
</comment>
<feature type="transmembrane region" description="Helical" evidence="10">
    <location>
        <begin position="337"/>
        <end position="358"/>
    </location>
</feature>
<evidence type="ECO:0000256" key="4">
    <source>
        <dbReference type="ARBA" id="ARBA00022475"/>
    </source>
</evidence>
<keyword evidence="4 9" id="KW-1003">Cell membrane</keyword>
<dbReference type="GO" id="GO:0015104">
    <property type="term" value="F:antimonite transmembrane transporter activity"/>
    <property type="evidence" value="ECO:0007669"/>
    <property type="project" value="TreeGrafter"/>
</dbReference>
<keyword evidence="12" id="KW-1185">Reference proteome</keyword>
<feature type="transmembrane region" description="Helical" evidence="10">
    <location>
        <begin position="267"/>
        <end position="288"/>
    </location>
</feature>
<dbReference type="STRING" id="1266660.A0A1G4JC89"/>
<dbReference type="PANTHER" id="PTHR43057:SF1">
    <property type="entry name" value="ARSENICAL-RESISTANCE PROTEIN 3"/>
    <property type="match status" value="1"/>
</dbReference>
<dbReference type="GO" id="GO:0015105">
    <property type="term" value="F:arsenite transmembrane transporter activity"/>
    <property type="evidence" value="ECO:0007669"/>
    <property type="project" value="TreeGrafter"/>
</dbReference>
<dbReference type="GO" id="GO:0005886">
    <property type="term" value="C:plasma membrane"/>
    <property type="evidence" value="ECO:0007669"/>
    <property type="project" value="UniProtKB-SubCell"/>
</dbReference>
<dbReference type="Pfam" id="PF01758">
    <property type="entry name" value="SBF"/>
    <property type="match status" value="1"/>
</dbReference>
<name>A0A1G4JC89_9SACH</name>
<dbReference type="Proteomes" id="UP000190274">
    <property type="component" value="Chromosome E"/>
</dbReference>
<feature type="transmembrane region" description="Helical" evidence="10">
    <location>
        <begin position="236"/>
        <end position="255"/>
    </location>
</feature>
<feature type="transmembrane region" description="Helical" evidence="10">
    <location>
        <begin position="192"/>
        <end position="216"/>
    </location>
</feature>
<dbReference type="EMBL" id="LT598455">
    <property type="protein sequence ID" value="SCU87744.1"/>
    <property type="molecule type" value="Genomic_DNA"/>
</dbReference>
<evidence type="ECO:0000256" key="5">
    <source>
        <dbReference type="ARBA" id="ARBA00022692"/>
    </source>
</evidence>
<gene>
    <name evidence="11" type="ORF">LADA_0E05908G</name>
</gene>
<feature type="transmembrane region" description="Helical" evidence="10">
    <location>
        <begin position="130"/>
        <end position="154"/>
    </location>
</feature>
<evidence type="ECO:0000256" key="10">
    <source>
        <dbReference type="SAM" id="Phobius"/>
    </source>
</evidence>
<dbReference type="PANTHER" id="PTHR43057">
    <property type="entry name" value="ARSENITE EFFLUX TRANSPORTER"/>
    <property type="match status" value="1"/>
</dbReference>
<proteinExistence type="inferred from homology"/>
<evidence type="ECO:0000313" key="11">
    <source>
        <dbReference type="EMBL" id="SCU87744.1"/>
    </source>
</evidence>
<feature type="transmembrane region" description="Helical" evidence="10">
    <location>
        <begin position="88"/>
        <end position="110"/>
    </location>
</feature>
<evidence type="ECO:0000256" key="8">
    <source>
        <dbReference type="ARBA" id="ARBA00023136"/>
    </source>
</evidence>
<feature type="transmembrane region" description="Helical" evidence="10">
    <location>
        <begin position="308"/>
        <end position="325"/>
    </location>
</feature>
<evidence type="ECO:0000256" key="1">
    <source>
        <dbReference type="ARBA" id="ARBA00004651"/>
    </source>
</evidence>
<evidence type="ECO:0000256" key="3">
    <source>
        <dbReference type="ARBA" id="ARBA00022448"/>
    </source>
</evidence>
<feature type="transmembrane region" description="Helical" evidence="10">
    <location>
        <begin position="364"/>
        <end position="384"/>
    </location>
</feature>
<keyword evidence="8 9" id="KW-0472">Membrane</keyword>
<dbReference type="NCBIfam" id="TIGR00832">
    <property type="entry name" value="acr3"/>
    <property type="match status" value="1"/>
</dbReference>
<dbReference type="AlphaFoldDB" id="A0A1G4JC89"/>
<feature type="transmembrane region" description="Helical" evidence="10">
    <location>
        <begin position="62"/>
        <end position="82"/>
    </location>
</feature>
<feature type="transmembrane region" description="Helical" evidence="10">
    <location>
        <begin position="166"/>
        <end position="185"/>
    </location>
</feature>
<keyword evidence="7 9" id="KW-1133">Transmembrane helix</keyword>
<keyword evidence="6" id="KW-0059">Arsenical resistance</keyword>
<dbReference type="PIRSF" id="PIRSF005508">
    <property type="entry name" value="Acr3"/>
    <property type="match status" value="1"/>
</dbReference>
<evidence type="ECO:0000256" key="6">
    <source>
        <dbReference type="ARBA" id="ARBA00022849"/>
    </source>
</evidence>
<dbReference type="Gene3D" id="1.20.1530.20">
    <property type="match status" value="1"/>
</dbReference>
<dbReference type="InterPro" id="IPR002657">
    <property type="entry name" value="BilAc:Na_symport/Acr3"/>
</dbReference>
<dbReference type="FunFam" id="1.20.1530.20:FF:000009">
    <property type="entry name" value="Arsenite transporter, ACR3 family"/>
    <property type="match status" value="1"/>
</dbReference>
<comment type="subcellular location">
    <subcellularLocation>
        <location evidence="1 9">Cell membrane</location>
        <topology evidence="1 9">Multi-pass membrane protein</topology>
    </subcellularLocation>
</comment>
<dbReference type="InterPro" id="IPR038770">
    <property type="entry name" value="Na+/solute_symporter_sf"/>
</dbReference>
<evidence type="ECO:0000256" key="9">
    <source>
        <dbReference type="PIRNR" id="PIRNR005508"/>
    </source>
</evidence>
<reference evidence="12" key="1">
    <citation type="submission" date="2016-03" db="EMBL/GenBank/DDBJ databases">
        <authorList>
            <person name="Devillers H."/>
        </authorList>
    </citation>
    <scope>NUCLEOTIDE SEQUENCE [LARGE SCALE GENOMIC DNA]</scope>
</reference>
<dbReference type="GO" id="GO:0015297">
    <property type="term" value="F:antiporter activity"/>
    <property type="evidence" value="ECO:0007669"/>
    <property type="project" value="UniProtKB-UniRule"/>
</dbReference>
<evidence type="ECO:0000256" key="2">
    <source>
        <dbReference type="ARBA" id="ARBA00010110"/>
    </source>
</evidence>
<accession>A0A1G4JC89</accession>
<protein>
    <submittedName>
        <fullName evidence="11">LADA_0E05908g1_1</fullName>
    </submittedName>
</protein>
<dbReference type="OrthoDB" id="187348at2759"/>
<evidence type="ECO:0000256" key="7">
    <source>
        <dbReference type="ARBA" id="ARBA00022989"/>
    </source>
</evidence>